<dbReference type="Gene3D" id="3.30.160.60">
    <property type="entry name" value="Classic Zinc Finger"/>
    <property type="match status" value="1"/>
</dbReference>
<protein>
    <recommendedName>
        <fullName evidence="3">C2H2-type domain-containing protein</fullName>
    </recommendedName>
</protein>
<feature type="compositionally biased region" description="Basic residues" evidence="2">
    <location>
        <begin position="561"/>
        <end position="574"/>
    </location>
</feature>
<feature type="compositionally biased region" description="Low complexity" evidence="2">
    <location>
        <begin position="852"/>
        <end position="861"/>
    </location>
</feature>
<feature type="compositionally biased region" description="Low complexity" evidence="2">
    <location>
        <begin position="723"/>
        <end position="735"/>
    </location>
</feature>
<dbReference type="PROSITE" id="PS50157">
    <property type="entry name" value="ZINC_FINGER_C2H2_2"/>
    <property type="match status" value="1"/>
</dbReference>
<dbReference type="RefSeq" id="XP_018271764.1">
    <property type="nucleotide sequence ID" value="XM_018416490.1"/>
</dbReference>
<dbReference type="InterPro" id="IPR036236">
    <property type="entry name" value="Znf_C2H2_sf"/>
</dbReference>
<feature type="compositionally biased region" description="Basic and acidic residues" evidence="2">
    <location>
        <begin position="402"/>
        <end position="412"/>
    </location>
</feature>
<feature type="region of interest" description="Disordered" evidence="2">
    <location>
        <begin position="125"/>
        <end position="147"/>
    </location>
</feature>
<evidence type="ECO:0000313" key="5">
    <source>
        <dbReference type="Proteomes" id="UP000053890"/>
    </source>
</evidence>
<dbReference type="AlphaFoldDB" id="A0A194S5C4"/>
<keyword evidence="1" id="KW-0863">Zinc-finger</keyword>
<dbReference type="OMA" id="VIFRRPY"/>
<dbReference type="EMBL" id="KQ474077">
    <property type="protein sequence ID" value="KPV75715.1"/>
    <property type="molecule type" value="Genomic_DNA"/>
</dbReference>
<feature type="compositionally biased region" description="Low complexity" evidence="2">
    <location>
        <begin position="775"/>
        <end position="786"/>
    </location>
</feature>
<feature type="compositionally biased region" description="Low complexity" evidence="2">
    <location>
        <begin position="884"/>
        <end position="893"/>
    </location>
</feature>
<evidence type="ECO:0000256" key="2">
    <source>
        <dbReference type="SAM" id="MobiDB-lite"/>
    </source>
</evidence>
<dbReference type="GeneID" id="28976938"/>
<feature type="region of interest" description="Disordered" evidence="2">
    <location>
        <begin position="22"/>
        <end position="43"/>
    </location>
</feature>
<feature type="compositionally biased region" description="Acidic residues" evidence="2">
    <location>
        <begin position="829"/>
        <end position="850"/>
    </location>
</feature>
<accession>A0A194S5C4</accession>
<dbReference type="OrthoDB" id="8922241at2759"/>
<feature type="region of interest" description="Disordered" evidence="2">
    <location>
        <begin position="402"/>
        <end position="450"/>
    </location>
</feature>
<dbReference type="SMART" id="SM00355">
    <property type="entry name" value="ZnF_C2H2"/>
    <property type="match status" value="2"/>
</dbReference>
<feature type="compositionally biased region" description="Low complexity" evidence="2">
    <location>
        <begin position="517"/>
        <end position="531"/>
    </location>
</feature>
<feature type="compositionally biased region" description="Gly residues" evidence="2">
    <location>
        <begin position="862"/>
        <end position="871"/>
    </location>
</feature>
<feature type="compositionally biased region" description="Acidic residues" evidence="2">
    <location>
        <begin position="604"/>
        <end position="627"/>
    </location>
</feature>
<feature type="compositionally biased region" description="Polar residues" evidence="2">
    <location>
        <begin position="579"/>
        <end position="595"/>
    </location>
</feature>
<feature type="compositionally biased region" description="Low complexity" evidence="2">
    <location>
        <begin position="188"/>
        <end position="198"/>
    </location>
</feature>
<feature type="compositionally biased region" description="Low complexity" evidence="2">
    <location>
        <begin position="427"/>
        <end position="445"/>
    </location>
</feature>
<proteinExistence type="predicted"/>
<feature type="compositionally biased region" description="Low complexity" evidence="2">
    <location>
        <begin position="128"/>
        <end position="147"/>
    </location>
</feature>
<feature type="domain" description="C2H2-type" evidence="3">
    <location>
        <begin position="956"/>
        <end position="983"/>
    </location>
</feature>
<sequence length="983" mass="102526">MTSSQSTPDLMYLLLQQRIQHHHSLDKPTTTRTADPLLPSPRVEPVAEMEFSSPRYTHYQAQPQPLPYPPVKDHPAFAQPTPPQGYVPLGQAYAFPSSSSSASSATGTIPPHNLQHAHMSVGSHAGDFQLFGQPPQHQQQQALGQQQLPHQFAAQPFANYRPVPAQSFAQGANTAPLPSYGQSSYPISIPSSASSTSSHADNDYPPLPDLVADEGASPASFSPPSPRFAPRARPALYRGGQGSSGEGTYRVDRAASVPIPDAPRPMRRKTQESRDWPSFYSSGSSSTSSSMSSSAYLPTPQLGNQGLLPPPQGGYVDEPASFDTPTAAAHANPFDAANLVLSPAPQYSFYQQPPAPPHTDHPLLASEQSDLLRRVQRDLVDVDLSSIKGPLRALALSGGEREATPLAHHDSQGRASAPPAVTPGPPMSQQQQPSQQQHATASPSTVLRSPAAATVAEDALSAGTVSPQEAFLDYDEVDSRLHDPHDPLYSVGRDREFGVGVGASLFAPLPAVAAARGAQSPATTAPFAPSPLRERSTTPTAASVAGPLSPKMASPSAPSSHAHHGHGHAARRGPHPFSVPQNAVTWAARRSQSGSHLVGGVVDGDADDDDDDFGSQDPEDEEESDASEAERRRLDAVRKQAGLGAGFGAFDKRDVDLKPALSKPPATSHTRVQPILPKPAPSDEERSRYGLDNVGKPLFGVAPSLKNEGKAARAAYAPPPPSSSAGSTAAPVAQFAPPPPSGVSAFHTELQKQKAQLSQAPGAAAGSGTNTPRRAAAASALAGLNAHPELYADGSDAGSAAPSPPPSSAARPARQRKRSRALRAIYGELSDEAGADAAAADDDDDGDESDASYHSSASSFGGATGGGGSARQGGPAPKRRRRAPAAGSAQGARTSGGGGGGGGTATGSGSIRCDHLNSDGTTCGVIFRRPYDLARHRETIHNESLGGEKLKSVKEWRCHECDGTFSRKDALIRHCRIRGHKAG</sequence>
<feature type="compositionally biased region" description="Gly residues" evidence="2">
    <location>
        <begin position="894"/>
        <end position="905"/>
    </location>
</feature>
<keyword evidence="1" id="KW-0862">Zinc</keyword>
<reference evidence="4 5" key="1">
    <citation type="journal article" date="2015" name="Front. Microbiol.">
        <title>Genome sequence of the plant growth promoting endophytic yeast Rhodotorula graminis WP1.</title>
        <authorList>
            <person name="Firrincieli A."/>
            <person name="Otillar R."/>
            <person name="Salamov A."/>
            <person name="Schmutz J."/>
            <person name="Khan Z."/>
            <person name="Redman R.S."/>
            <person name="Fleck N.D."/>
            <person name="Lindquist E."/>
            <person name="Grigoriev I.V."/>
            <person name="Doty S.L."/>
        </authorList>
    </citation>
    <scope>NUCLEOTIDE SEQUENCE [LARGE SCALE GENOMIC DNA]</scope>
    <source>
        <strain evidence="4 5">WP1</strain>
    </source>
</reference>
<dbReference type="Proteomes" id="UP000053890">
    <property type="component" value="Unassembled WGS sequence"/>
</dbReference>
<keyword evidence="5" id="KW-1185">Reference proteome</keyword>
<feature type="compositionally biased region" description="Basic and acidic residues" evidence="2">
    <location>
        <begin position="628"/>
        <end position="638"/>
    </location>
</feature>
<feature type="region of interest" description="Disordered" evidence="2">
    <location>
        <begin position="517"/>
        <end position="691"/>
    </location>
</feature>
<feature type="compositionally biased region" description="Low complexity" evidence="2">
    <location>
        <begin position="278"/>
        <end position="307"/>
    </location>
</feature>
<name>A0A194S5C4_RHOGW</name>
<feature type="region of interest" description="Disordered" evidence="2">
    <location>
        <begin position="188"/>
        <end position="328"/>
    </location>
</feature>
<evidence type="ECO:0000313" key="4">
    <source>
        <dbReference type="EMBL" id="KPV75715.1"/>
    </source>
</evidence>
<evidence type="ECO:0000256" key="1">
    <source>
        <dbReference type="PROSITE-ProRule" id="PRU00042"/>
    </source>
</evidence>
<organism evidence="4 5">
    <name type="scientific">Rhodotorula graminis (strain WP1)</name>
    <dbReference type="NCBI Taxonomy" id="578459"/>
    <lineage>
        <taxon>Eukaryota</taxon>
        <taxon>Fungi</taxon>
        <taxon>Dikarya</taxon>
        <taxon>Basidiomycota</taxon>
        <taxon>Pucciniomycotina</taxon>
        <taxon>Microbotryomycetes</taxon>
        <taxon>Sporidiobolales</taxon>
        <taxon>Sporidiobolaceae</taxon>
        <taxon>Rhodotorula</taxon>
    </lineage>
</organism>
<keyword evidence="1" id="KW-0479">Metal-binding</keyword>
<dbReference type="GO" id="GO:0008270">
    <property type="term" value="F:zinc ion binding"/>
    <property type="evidence" value="ECO:0007669"/>
    <property type="project" value="UniProtKB-KW"/>
</dbReference>
<feature type="region of interest" description="Disordered" evidence="2">
    <location>
        <begin position="708"/>
        <end position="905"/>
    </location>
</feature>
<gene>
    <name evidence="4" type="ORF">RHOBADRAFT_52749</name>
</gene>
<dbReference type="PROSITE" id="PS00028">
    <property type="entry name" value="ZINC_FINGER_C2H2_1"/>
    <property type="match status" value="1"/>
</dbReference>
<evidence type="ECO:0000259" key="3">
    <source>
        <dbReference type="PROSITE" id="PS50157"/>
    </source>
</evidence>
<dbReference type="STRING" id="578459.A0A194S5C4"/>
<dbReference type="SUPFAM" id="SSF57667">
    <property type="entry name" value="beta-beta-alpha zinc fingers"/>
    <property type="match status" value="1"/>
</dbReference>
<dbReference type="InterPro" id="IPR013087">
    <property type="entry name" value="Znf_C2H2_type"/>
</dbReference>